<protein>
    <submittedName>
        <fullName evidence="1">Uncharacterized protein</fullName>
    </submittedName>
</protein>
<sequence>MAPSSSGSADAEGLIHTSNLGLVLGLPSDHVHDVHEDDKDLRELPDRDIAGSVLRYLGNVVAWRRAILYLTHSGPYSRTRFPSHLHTHEPHAH</sequence>
<name>A0A9P6DHZ4_9AGAM</name>
<organism evidence="1 2">
    <name type="scientific">Hydnum rufescens UP504</name>
    <dbReference type="NCBI Taxonomy" id="1448309"/>
    <lineage>
        <taxon>Eukaryota</taxon>
        <taxon>Fungi</taxon>
        <taxon>Dikarya</taxon>
        <taxon>Basidiomycota</taxon>
        <taxon>Agaricomycotina</taxon>
        <taxon>Agaricomycetes</taxon>
        <taxon>Cantharellales</taxon>
        <taxon>Hydnaceae</taxon>
        <taxon>Hydnum</taxon>
    </lineage>
</organism>
<reference evidence="1" key="1">
    <citation type="journal article" date="2020" name="Nat. Commun.">
        <title>Large-scale genome sequencing of mycorrhizal fungi provides insights into the early evolution of symbiotic traits.</title>
        <authorList>
            <person name="Miyauchi S."/>
            <person name="Kiss E."/>
            <person name="Kuo A."/>
            <person name="Drula E."/>
            <person name="Kohler A."/>
            <person name="Sanchez-Garcia M."/>
            <person name="Morin E."/>
            <person name="Andreopoulos B."/>
            <person name="Barry K.W."/>
            <person name="Bonito G."/>
            <person name="Buee M."/>
            <person name="Carver A."/>
            <person name="Chen C."/>
            <person name="Cichocki N."/>
            <person name="Clum A."/>
            <person name="Culley D."/>
            <person name="Crous P.W."/>
            <person name="Fauchery L."/>
            <person name="Girlanda M."/>
            <person name="Hayes R.D."/>
            <person name="Keri Z."/>
            <person name="LaButti K."/>
            <person name="Lipzen A."/>
            <person name="Lombard V."/>
            <person name="Magnuson J."/>
            <person name="Maillard F."/>
            <person name="Murat C."/>
            <person name="Nolan M."/>
            <person name="Ohm R.A."/>
            <person name="Pangilinan J."/>
            <person name="Pereira M.F."/>
            <person name="Perotto S."/>
            <person name="Peter M."/>
            <person name="Pfister S."/>
            <person name="Riley R."/>
            <person name="Sitrit Y."/>
            <person name="Stielow J.B."/>
            <person name="Szollosi G."/>
            <person name="Zifcakova L."/>
            <person name="Stursova M."/>
            <person name="Spatafora J.W."/>
            <person name="Tedersoo L."/>
            <person name="Vaario L.M."/>
            <person name="Yamada A."/>
            <person name="Yan M."/>
            <person name="Wang P."/>
            <person name="Xu J."/>
            <person name="Bruns T."/>
            <person name="Baldrian P."/>
            <person name="Vilgalys R."/>
            <person name="Dunand C."/>
            <person name="Henrissat B."/>
            <person name="Grigoriev I.V."/>
            <person name="Hibbett D."/>
            <person name="Nagy L.G."/>
            <person name="Martin F.M."/>
        </authorList>
    </citation>
    <scope>NUCLEOTIDE SEQUENCE</scope>
    <source>
        <strain evidence="1">UP504</strain>
    </source>
</reference>
<dbReference type="Proteomes" id="UP000886523">
    <property type="component" value="Unassembled WGS sequence"/>
</dbReference>
<evidence type="ECO:0000313" key="1">
    <source>
        <dbReference type="EMBL" id="KAF9505026.1"/>
    </source>
</evidence>
<comment type="caution">
    <text evidence="1">The sequence shown here is derived from an EMBL/GenBank/DDBJ whole genome shotgun (WGS) entry which is preliminary data.</text>
</comment>
<gene>
    <name evidence="1" type="ORF">BS47DRAFT_1354499</name>
</gene>
<proteinExistence type="predicted"/>
<keyword evidence="2" id="KW-1185">Reference proteome</keyword>
<dbReference type="AlphaFoldDB" id="A0A9P6DHZ4"/>
<evidence type="ECO:0000313" key="2">
    <source>
        <dbReference type="Proteomes" id="UP000886523"/>
    </source>
</evidence>
<dbReference type="EMBL" id="MU129178">
    <property type="protein sequence ID" value="KAF9505026.1"/>
    <property type="molecule type" value="Genomic_DNA"/>
</dbReference>
<accession>A0A9P6DHZ4</accession>